<dbReference type="AlphaFoldDB" id="A0A7S7LZ65"/>
<proteinExistence type="predicted"/>
<dbReference type="Pfam" id="PF09720">
    <property type="entry name" value="Unstab_antitox"/>
    <property type="match status" value="1"/>
</dbReference>
<accession>A0A7S7LZ65</accession>
<feature type="region of interest" description="Disordered" evidence="1">
    <location>
        <begin position="57"/>
        <end position="80"/>
    </location>
</feature>
<keyword evidence="3" id="KW-1185">Reference proteome</keyword>
<reference evidence="2 3" key="1">
    <citation type="submission" date="2020-05" db="EMBL/GenBank/DDBJ databases">
        <title>Sulfurimonas marisnigri, sp. nov., and Sulfurimonas baltica, sp. nov., manganese oxide reducing chemolithoautotrophs of the class Epsilonproteobacteria isolated from the pelagic redoxclines of the Black and Baltic Seas and emended description of the genus Sulfurimonas.</title>
        <authorList>
            <person name="Henkel J.V."/>
            <person name="Laudan C."/>
            <person name="Werner J."/>
            <person name="Neu T."/>
            <person name="Plewe S."/>
            <person name="Sproer C."/>
            <person name="Bunk B."/>
            <person name="Schulz-Vogt H.N."/>
        </authorList>
    </citation>
    <scope>NUCLEOTIDE SEQUENCE [LARGE SCALE GENOMIC DNA]</scope>
    <source>
        <strain evidence="2 3">SoZ1</strain>
    </source>
</reference>
<protein>
    <submittedName>
        <fullName evidence="2">Addiction module protein</fullName>
    </submittedName>
</protein>
<dbReference type="EMBL" id="CP054493">
    <property type="protein sequence ID" value="QOY53568.1"/>
    <property type="molecule type" value="Genomic_DNA"/>
</dbReference>
<dbReference type="InterPro" id="IPR013406">
    <property type="entry name" value="CHP02574_addiction_mod"/>
</dbReference>
<sequence>MIQLSIEEPKIENFFNSSKEEILKALKFIVDNDIHDFSTRNNTSELNEAQKKELNSRIDSFHKDPSLGRNWDEIKNDLER</sequence>
<organism evidence="2 3">
    <name type="scientific">Candidatus Sulfurimonas marisnigri</name>
    <dbReference type="NCBI Taxonomy" id="2740405"/>
    <lineage>
        <taxon>Bacteria</taxon>
        <taxon>Pseudomonadati</taxon>
        <taxon>Campylobacterota</taxon>
        <taxon>Epsilonproteobacteria</taxon>
        <taxon>Campylobacterales</taxon>
        <taxon>Sulfurimonadaceae</taxon>
        <taxon>Sulfurimonas</taxon>
    </lineage>
</organism>
<evidence type="ECO:0000256" key="1">
    <source>
        <dbReference type="SAM" id="MobiDB-lite"/>
    </source>
</evidence>
<evidence type="ECO:0000313" key="3">
    <source>
        <dbReference type="Proteomes" id="UP000593836"/>
    </source>
</evidence>
<dbReference type="Proteomes" id="UP000593836">
    <property type="component" value="Chromosome"/>
</dbReference>
<evidence type="ECO:0000313" key="2">
    <source>
        <dbReference type="EMBL" id="QOY53568.1"/>
    </source>
</evidence>
<dbReference type="KEGG" id="smas:HUE87_06470"/>
<gene>
    <name evidence="2" type="ORF">HUE87_06470</name>
</gene>
<name>A0A7S7LZ65_9BACT</name>
<dbReference type="RefSeq" id="WP_194365403.1">
    <property type="nucleotide sequence ID" value="NZ_CP054493.1"/>
</dbReference>